<dbReference type="AlphaFoldDB" id="A0A7J9PI44"/>
<organism evidence="3 4">
    <name type="scientific">Methanococcus maripaludis</name>
    <name type="common">Methanococcus deltae</name>
    <dbReference type="NCBI Taxonomy" id="39152"/>
    <lineage>
        <taxon>Archaea</taxon>
        <taxon>Methanobacteriati</taxon>
        <taxon>Methanobacteriota</taxon>
        <taxon>Methanomada group</taxon>
        <taxon>Methanococci</taxon>
        <taxon>Methanococcales</taxon>
        <taxon>Methanococcaceae</taxon>
        <taxon>Methanococcus</taxon>
    </lineage>
</organism>
<dbReference type="InterPro" id="IPR052198">
    <property type="entry name" value="IorB_Oxidoreductase"/>
</dbReference>
<reference evidence="3 4" key="1">
    <citation type="submission" date="2020-07" db="EMBL/GenBank/DDBJ databases">
        <title>Genomic Encyclopedia of Type Strains, Phase IV (KMG-V): Genome sequencing to study the core and pangenomes of soil and plant-associated prokaryotes.</title>
        <authorList>
            <person name="Whitman W."/>
        </authorList>
    </citation>
    <scope>NUCLEOTIDE SEQUENCE [LARGE SCALE GENOMIC DNA]</scope>
    <source>
        <strain evidence="3 4">C8</strain>
    </source>
</reference>
<evidence type="ECO:0000313" key="3">
    <source>
        <dbReference type="EMBL" id="MBA2862347.1"/>
    </source>
</evidence>
<dbReference type="EC" id="1.2.7.8" evidence="3"/>
<dbReference type="PANTHER" id="PTHR43854:SF1">
    <property type="entry name" value="INDOLEPYRUVATE OXIDOREDUCTASE SUBUNIT IORB"/>
    <property type="match status" value="1"/>
</dbReference>
<comment type="caution">
    <text evidence="3">The sequence shown here is derived from an EMBL/GenBank/DDBJ whole genome shotgun (WGS) entry which is preliminary data.</text>
</comment>
<dbReference type="Pfam" id="PF01558">
    <property type="entry name" value="POR"/>
    <property type="match status" value="1"/>
</dbReference>
<dbReference type="EMBL" id="JACDUL010000003">
    <property type="protein sequence ID" value="MBA2862347.1"/>
    <property type="molecule type" value="Genomic_DNA"/>
</dbReference>
<evidence type="ECO:0000259" key="2">
    <source>
        <dbReference type="Pfam" id="PF01558"/>
    </source>
</evidence>
<evidence type="ECO:0000313" key="4">
    <source>
        <dbReference type="Proteomes" id="UP000533207"/>
    </source>
</evidence>
<accession>A0A7J9PI44</accession>
<feature type="domain" description="Pyruvate/ketoisovalerate oxidoreductase catalytic" evidence="2">
    <location>
        <begin position="11"/>
        <end position="186"/>
    </location>
</feature>
<protein>
    <submittedName>
        <fullName evidence="3">Indolepyruvate ferredoxin oxidoreductase beta subunit</fullName>
        <ecNumber evidence="3">1.2.7.8</ecNumber>
    </submittedName>
</protein>
<dbReference type="InterPro" id="IPR019752">
    <property type="entry name" value="Pyrv/ketoisovalerate_OxRed_cat"/>
</dbReference>
<name>A0A7J9PI44_METMI</name>
<dbReference type="NCBIfam" id="NF004918">
    <property type="entry name" value="PRK06274.1-4"/>
    <property type="match status" value="1"/>
</dbReference>
<dbReference type="Gene3D" id="3.40.920.10">
    <property type="entry name" value="Pyruvate-ferredoxin oxidoreductase, PFOR, domain III"/>
    <property type="match status" value="1"/>
</dbReference>
<dbReference type="PANTHER" id="PTHR43854">
    <property type="entry name" value="INDOLEPYRUVATE OXIDOREDUCTASE SUBUNIT IORB"/>
    <property type="match status" value="1"/>
</dbReference>
<sequence length="202" mass="22102">MNFSVIICGVGGQGVVLASRLLAITAMNSGFHVNTAETLGMSQREGSVVSHLQFGDDIKSSLIPEGSADLIIGLEVSEVARNLHFLKKNGKIITNSKMILPSARSSNEKYDSEKIINFIKEKVKSTICIDFSEIAKVAGNPKSMNVSVLGAAFYAEFLPLKYDNFLKTIESEIPEKYRNINLNAAKLSAETIFNMQEGHDEQ</sequence>
<dbReference type="Proteomes" id="UP000533207">
    <property type="component" value="Unassembled WGS sequence"/>
</dbReference>
<dbReference type="SUPFAM" id="SSF53323">
    <property type="entry name" value="Pyruvate-ferredoxin oxidoreductase, PFOR, domain III"/>
    <property type="match status" value="1"/>
</dbReference>
<proteinExistence type="predicted"/>
<dbReference type="RefSeq" id="WP_012067847.1">
    <property type="nucleotide sequence ID" value="NZ_JACDUL010000003.1"/>
</dbReference>
<gene>
    <name evidence="3" type="ORF">HNP90_001228</name>
</gene>
<dbReference type="GO" id="GO:0043805">
    <property type="term" value="F:indolepyruvate ferredoxin oxidoreductase activity"/>
    <property type="evidence" value="ECO:0007669"/>
    <property type="project" value="UniProtKB-EC"/>
</dbReference>
<keyword evidence="3" id="KW-0670">Pyruvate</keyword>
<keyword evidence="1 3" id="KW-0560">Oxidoreductase</keyword>
<evidence type="ECO:0000256" key="1">
    <source>
        <dbReference type="ARBA" id="ARBA00023002"/>
    </source>
</evidence>
<dbReference type="InterPro" id="IPR002869">
    <property type="entry name" value="Pyrv_flavodox_OxRed_cen"/>
</dbReference>